<feature type="compositionally biased region" description="Polar residues" evidence="1">
    <location>
        <begin position="98"/>
        <end position="107"/>
    </location>
</feature>
<accession>A0A9K3D4M2</accession>
<dbReference type="AlphaFoldDB" id="A0A9K3D4M2"/>
<dbReference type="Proteomes" id="UP000265618">
    <property type="component" value="Unassembled WGS sequence"/>
</dbReference>
<protein>
    <submittedName>
        <fullName evidence="2">Uncharacterized protein</fullName>
    </submittedName>
</protein>
<evidence type="ECO:0000313" key="2">
    <source>
        <dbReference type="EMBL" id="GIQ87169.1"/>
    </source>
</evidence>
<organism evidence="2 3">
    <name type="scientific">Kipferlia bialata</name>
    <dbReference type="NCBI Taxonomy" id="797122"/>
    <lineage>
        <taxon>Eukaryota</taxon>
        <taxon>Metamonada</taxon>
        <taxon>Carpediemonas-like organisms</taxon>
        <taxon>Kipferlia</taxon>
    </lineage>
</organism>
<dbReference type="SUPFAM" id="SSF50965">
    <property type="entry name" value="Galactose oxidase, central domain"/>
    <property type="match status" value="1"/>
</dbReference>
<comment type="caution">
    <text evidence="2">The sequence shown here is derived from an EMBL/GenBank/DDBJ whole genome shotgun (WGS) entry which is preliminary data.</text>
</comment>
<dbReference type="EMBL" id="BDIP01003026">
    <property type="protein sequence ID" value="GIQ87169.1"/>
    <property type="molecule type" value="Genomic_DNA"/>
</dbReference>
<name>A0A9K3D4M2_9EUKA</name>
<gene>
    <name evidence="2" type="ORF">KIPB_009158</name>
</gene>
<evidence type="ECO:0000256" key="1">
    <source>
        <dbReference type="SAM" id="MobiDB-lite"/>
    </source>
</evidence>
<feature type="region of interest" description="Disordered" evidence="1">
    <location>
        <begin position="97"/>
        <end position="146"/>
    </location>
</feature>
<sequence length="368" mass="39529">MECPPHCSCVEWHEHMVYIDGYPGQALVDMGALDGNTVLALMGSSVEGPPSHDLVLLARQDSESDFEVGEVLGPAPKGVNRDSKMVHIGGKVYISAISPDTDTTSGEDSADPLSPPNADVEGTSASEPVSGEGSAHTPSTSDSGTPVCMHVLDIASRQWTRCDMPESVMQSIRDRVCVAFELDSKLVWGGGRALWVYDPSTAEWSTPWEGLDATEGGRGLEVLERVSVIRGTAHLLGGHFHYTLNADGWQRMPDTPMGTMHTVCLPQIDPTHLLFMQSEVMPDGEDGGIVYAYDTTSGNWYREGLLVTSFSYLYCSTALSPTETLASIGITPHPSHPGGDVLVSLRLTEPSCDSSDPIWLPSTIDNPL</sequence>
<dbReference type="InterPro" id="IPR015915">
    <property type="entry name" value="Kelch-typ_b-propeller"/>
</dbReference>
<dbReference type="InterPro" id="IPR011043">
    <property type="entry name" value="Gal_Oxase/kelch_b-propeller"/>
</dbReference>
<keyword evidence="3" id="KW-1185">Reference proteome</keyword>
<evidence type="ECO:0000313" key="3">
    <source>
        <dbReference type="Proteomes" id="UP000265618"/>
    </source>
</evidence>
<proteinExistence type="predicted"/>
<reference evidence="2 3" key="1">
    <citation type="journal article" date="2018" name="PLoS ONE">
        <title>The draft genome of Kipferlia bialata reveals reductive genome evolution in fornicate parasites.</title>
        <authorList>
            <person name="Tanifuji G."/>
            <person name="Takabayashi S."/>
            <person name="Kume K."/>
            <person name="Takagi M."/>
            <person name="Nakayama T."/>
            <person name="Kamikawa R."/>
            <person name="Inagaki Y."/>
            <person name="Hashimoto T."/>
        </authorList>
    </citation>
    <scope>NUCLEOTIDE SEQUENCE [LARGE SCALE GENOMIC DNA]</scope>
    <source>
        <strain evidence="2">NY0173</strain>
    </source>
</reference>
<dbReference type="Gene3D" id="2.120.10.80">
    <property type="entry name" value="Kelch-type beta propeller"/>
    <property type="match status" value="1"/>
</dbReference>